<dbReference type="InterPro" id="IPR006103">
    <property type="entry name" value="Glyco_hydro_2_cat"/>
</dbReference>
<evidence type="ECO:0000256" key="2">
    <source>
        <dbReference type="ARBA" id="ARBA00022729"/>
    </source>
</evidence>
<dbReference type="SUPFAM" id="SSF49303">
    <property type="entry name" value="beta-Galactosidase/glucuronidase domain"/>
    <property type="match status" value="3"/>
</dbReference>
<keyword evidence="2" id="KW-0732">Signal</keyword>
<dbReference type="EMBL" id="CP025611">
    <property type="protein sequence ID" value="AUN31068.1"/>
    <property type="molecule type" value="Genomic_DNA"/>
</dbReference>
<evidence type="ECO:0000313" key="7">
    <source>
        <dbReference type="Proteomes" id="UP000234752"/>
    </source>
</evidence>
<dbReference type="Gene3D" id="2.60.120.260">
    <property type="entry name" value="Galactose-binding domain-like"/>
    <property type="match status" value="1"/>
</dbReference>
<dbReference type="Gene3D" id="2.60.40.10">
    <property type="entry name" value="Immunoglobulins"/>
    <property type="match status" value="2"/>
</dbReference>
<protein>
    <submittedName>
        <fullName evidence="6">Glycoside hydrolase family 2</fullName>
    </submittedName>
</protein>
<evidence type="ECO:0000256" key="5">
    <source>
        <dbReference type="ARBA" id="ARBA00023295"/>
    </source>
</evidence>
<organism evidence="6 7">
    <name type="scientific">Niveispirillum cyanobacteriorum</name>
    <dbReference type="NCBI Taxonomy" id="1612173"/>
    <lineage>
        <taxon>Bacteria</taxon>
        <taxon>Pseudomonadati</taxon>
        <taxon>Pseudomonadota</taxon>
        <taxon>Alphaproteobacteria</taxon>
        <taxon>Rhodospirillales</taxon>
        <taxon>Azospirillaceae</taxon>
        <taxon>Niveispirillum</taxon>
    </lineage>
</organism>
<dbReference type="Pfam" id="PF18368">
    <property type="entry name" value="Ig_GlcNase"/>
    <property type="match status" value="1"/>
</dbReference>
<evidence type="ECO:0000256" key="4">
    <source>
        <dbReference type="ARBA" id="ARBA00023157"/>
    </source>
</evidence>
<dbReference type="Gene3D" id="2.60.120.200">
    <property type="match status" value="1"/>
</dbReference>
<evidence type="ECO:0000313" key="6">
    <source>
        <dbReference type="EMBL" id="AUN31068.1"/>
    </source>
</evidence>
<dbReference type="InterPro" id="IPR017853">
    <property type="entry name" value="GH"/>
</dbReference>
<dbReference type="InterPro" id="IPR008979">
    <property type="entry name" value="Galactose-bd-like_sf"/>
</dbReference>
<dbReference type="Pfam" id="PF02836">
    <property type="entry name" value="Glyco_hydro_2_C"/>
    <property type="match status" value="1"/>
</dbReference>
<reference evidence="6 7" key="1">
    <citation type="submission" date="2017-12" db="EMBL/GenBank/DDBJ databases">
        <title>Genomes of bacteria within cyanobacterial aggregates.</title>
        <authorList>
            <person name="Cai H."/>
        </authorList>
    </citation>
    <scope>NUCLEOTIDE SEQUENCE [LARGE SCALE GENOMIC DNA]</scope>
    <source>
        <strain evidence="6 7">TH16</strain>
    </source>
</reference>
<dbReference type="Gene3D" id="3.20.20.80">
    <property type="entry name" value="Glycosidases"/>
    <property type="match status" value="1"/>
</dbReference>
<dbReference type="OrthoDB" id="9758603at2"/>
<keyword evidence="4" id="KW-1015">Disulfide bond</keyword>
<dbReference type="InterPro" id="IPR006102">
    <property type="entry name" value="Ig-like_GH2"/>
</dbReference>
<dbReference type="InterPro" id="IPR006558">
    <property type="entry name" value="LamG-like"/>
</dbReference>
<gene>
    <name evidence="6" type="ORF">C0V82_13100</name>
</gene>
<dbReference type="PANTHER" id="PTHR43536">
    <property type="entry name" value="MANNOSYLGLYCOPROTEIN ENDO-BETA-MANNOSIDASE"/>
    <property type="match status" value="1"/>
</dbReference>
<dbReference type="Pfam" id="PF00703">
    <property type="entry name" value="Glyco_hydro_2"/>
    <property type="match status" value="1"/>
</dbReference>
<sequence length="1177" mass="126241">MKQAVVRRHVRAALLTALALGLTTPTAWGQAHQGLGGSGGLGPGGYGPFDAQFPAGGDGLAKPKLEEKQSPGAPVPANAFWTLYGWVQAEAAGKGLSLLGGFATADGTAPAWFLALSDGKPAVVAGSKTLSGGKALAAGQWAFLAASFDGAKVRLYLDGREVASGDAATPAAMAQFMLAPRRSRTAAFVPAGTTPFAGRLAGFSALPRALSASDIKALGGSAPSIDLTNFESGAPTWPVQVRQMYGQVAPQDPWTRPKAKTGFSQPVAKPIIETPALSPLGNGEWVLGAWKLVEAPKLRDGGPALSRPGYDAKSWYAATVPGTVLTTLVDRGVYPDPDYGLNNLAIPESLNKQDYWYRSEFTVPADQAGKRLQLSLNGVNYQAEIWLNGQKLGSMKGAFIRGRFDVTGIARPGQANALAIRVSPPPRPGIPHEESLTSAVGENGGIMALDGPTFVASEGWDWIPSVRDRNTGLWRNVTLSATGDARLGDTQVITSLPKPDNSVADISVNVPVENLSGQPLSASVTASFDGVSVTKQATIPVGGGTIAMSPTEFPQLSVKNPKLWWPNGYGEAALHQMKLAVSVNGQPSDSQELRFGIREVTYEFSLMDQKGALRRVEVDLTDAHSRGEKIIDVTHEGIRKVPDGWAASLYPGAENSPAVKPVDAAELSPHMVIKVNGVRIAARGGNWGTDDWRKRVARDRLEPYFRLHRDAHVNVIRNWVGQNTQEEFFELADEYGLMVLNDFWASTQDYQLEPQDVPLFMANATDTVRRYRNHPSIVLWFGRNEGVPQPILNEALDTMIRAEDGTRHYTGSSNRVNLAGSGPYNYREPESYFTEHAQGFSVEVGTPSFPTMESLKAAMPETELWPISDSWAYHDWHQTGNGATQTFMDAISAKFGSASSLADFERKAQMLNYEGYRAIFEGMNAGLWTKHSGRMLWMTQPAWPSTMWQILSHDYDTHGAFYGMKKASEPVHAQLDLPDHRITVVNNTRDGLSGLTLTARTRSLSGKALGERTVSLDAGPGSVAHPFTLDLKGLLATEKLVLVSLELTDKAGTVLSRNDYWVAADTASHQRLNELPSTPVTLSANGKVGANGEVALDVTLSNGGTSPALLAKLTPQKADGTRILPAYISDNYVTLMPGETRHIAVTYPASAAGTGAPTLSLRGWNIQPASVSVTITP</sequence>
<dbReference type="PANTHER" id="PTHR43536:SF1">
    <property type="entry name" value="MANNOSYLGLYCOPROTEIN ENDO-BETA-MANNOSIDASE"/>
    <property type="match status" value="1"/>
</dbReference>
<dbReference type="AlphaFoldDB" id="A0A2K9ND76"/>
<dbReference type="SUPFAM" id="SSF51445">
    <property type="entry name" value="(Trans)glycosidases"/>
    <property type="match status" value="1"/>
</dbReference>
<keyword evidence="5" id="KW-0326">Glycosidase</keyword>
<dbReference type="SMART" id="SM00560">
    <property type="entry name" value="LamGL"/>
    <property type="match status" value="1"/>
</dbReference>
<evidence type="ECO:0000256" key="3">
    <source>
        <dbReference type="ARBA" id="ARBA00022801"/>
    </source>
</evidence>
<dbReference type="KEGG" id="ncb:C0V82_13100"/>
<dbReference type="SUPFAM" id="SSF49899">
    <property type="entry name" value="Concanavalin A-like lectins/glucanases"/>
    <property type="match status" value="1"/>
</dbReference>
<dbReference type="InterPro" id="IPR054593">
    <property type="entry name" value="Beta-mannosidase-like_N2"/>
</dbReference>
<dbReference type="Pfam" id="PF22666">
    <property type="entry name" value="Glyco_hydro_2_N2"/>
    <property type="match status" value="1"/>
</dbReference>
<dbReference type="Pfam" id="PF13385">
    <property type="entry name" value="Laminin_G_3"/>
    <property type="match status" value="1"/>
</dbReference>
<dbReference type="SUPFAM" id="SSF49785">
    <property type="entry name" value="Galactose-binding domain-like"/>
    <property type="match status" value="1"/>
</dbReference>
<dbReference type="GO" id="GO:0005975">
    <property type="term" value="P:carbohydrate metabolic process"/>
    <property type="evidence" value="ECO:0007669"/>
    <property type="project" value="InterPro"/>
</dbReference>
<proteinExistence type="inferred from homology"/>
<dbReference type="RefSeq" id="WP_102112684.1">
    <property type="nucleotide sequence ID" value="NZ_BMGN01000011.1"/>
</dbReference>
<evidence type="ECO:0000256" key="1">
    <source>
        <dbReference type="ARBA" id="ARBA00007401"/>
    </source>
</evidence>
<comment type="similarity">
    <text evidence="1">Belongs to the glycosyl hydrolase 2 family.</text>
</comment>
<dbReference type="InterPro" id="IPR036156">
    <property type="entry name" value="Beta-gal/glucu_dom_sf"/>
</dbReference>
<dbReference type="GO" id="GO:0004553">
    <property type="term" value="F:hydrolase activity, hydrolyzing O-glycosyl compounds"/>
    <property type="evidence" value="ECO:0007669"/>
    <property type="project" value="InterPro"/>
</dbReference>
<name>A0A2K9ND76_9PROT</name>
<keyword evidence="7" id="KW-1185">Reference proteome</keyword>
<dbReference type="InterPro" id="IPR013783">
    <property type="entry name" value="Ig-like_fold"/>
</dbReference>
<dbReference type="InterPro" id="IPR043534">
    <property type="entry name" value="EBDG/EBM"/>
</dbReference>
<dbReference type="InterPro" id="IPR041351">
    <property type="entry name" value="Ig_GlcNase"/>
</dbReference>
<accession>A0A2K9ND76</accession>
<dbReference type="InterPro" id="IPR013320">
    <property type="entry name" value="ConA-like_dom_sf"/>
</dbReference>
<keyword evidence="3 6" id="KW-0378">Hydrolase</keyword>
<dbReference type="Proteomes" id="UP000234752">
    <property type="component" value="Chromosome eg_1"/>
</dbReference>